<dbReference type="PANTHER" id="PTHR33164">
    <property type="entry name" value="TRANSCRIPTIONAL REGULATOR, MARR FAMILY"/>
    <property type="match status" value="1"/>
</dbReference>
<accession>A0A0R2DS95</accession>
<dbReference type="PANTHER" id="PTHR33164:SF57">
    <property type="entry name" value="MARR-FAMILY TRANSCRIPTIONAL REGULATOR"/>
    <property type="match status" value="1"/>
</dbReference>
<dbReference type="SUPFAM" id="SSF46785">
    <property type="entry name" value="Winged helix' DNA-binding domain"/>
    <property type="match status" value="1"/>
</dbReference>
<keyword evidence="3" id="KW-1185">Reference proteome</keyword>
<dbReference type="PROSITE" id="PS50995">
    <property type="entry name" value="HTH_MARR_2"/>
    <property type="match status" value="1"/>
</dbReference>
<dbReference type="SMART" id="SM00347">
    <property type="entry name" value="HTH_MARR"/>
    <property type="match status" value="1"/>
</dbReference>
<proteinExistence type="predicted"/>
<comment type="caution">
    <text evidence="2">The sequence shown here is derived from an EMBL/GenBank/DDBJ whole genome shotgun (WGS) entry which is preliminary data.</text>
</comment>
<dbReference type="GO" id="GO:0003700">
    <property type="term" value="F:DNA-binding transcription factor activity"/>
    <property type="evidence" value="ECO:0007669"/>
    <property type="project" value="InterPro"/>
</dbReference>
<dbReference type="InterPro" id="IPR000835">
    <property type="entry name" value="HTH_MarR-typ"/>
</dbReference>
<dbReference type="PATRIC" id="fig|1423803.3.peg.20"/>
<evidence type="ECO:0000313" key="2">
    <source>
        <dbReference type="EMBL" id="KRN03242.1"/>
    </source>
</evidence>
<reference evidence="2 3" key="1">
    <citation type="journal article" date="2015" name="Genome Announc.">
        <title>Expanding the biotechnology potential of lactobacilli through comparative genomics of 213 strains and associated genera.</title>
        <authorList>
            <person name="Sun Z."/>
            <person name="Harris H.M."/>
            <person name="McCann A."/>
            <person name="Guo C."/>
            <person name="Argimon S."/>
            <person name="Zhang W."/>
            <person name="Yang X."/>
            <person name="Jeffery I.B."/>
            <person name="Cooney J.C."/>
            <person name="Kagawa T.F."/>
            <person name="Liu W."/>
            <person name="Song Y."/>
            <person name="Salvetti E."/>
            <person name="Wrobel A."/>
            <person name="Rasinkangas P."/>
            <person name="Parkhill J."/>
            <person name="Rea M.C."/>
            <person name="O'Sullivan O."/>
            <person name="Ritari J."/>
            <person name="Douillard F.P."/>
            <person name="Paul Ross R."/>
            <person name="Yang R."/>
            <person name="Briner A.E."/>
            <person name="Felis G.E."/>
            <person name="de Vos W.M."/>
            <person name="Barrangou R."/>
            <person name="Klaenhammer T.R."/>
            <person name="Caufield P.W."/>
            <person name="Cui Y."/>
            <person name="Zhang H."/>
            <person name="O'Toole P.W."/>
        </authorList>
    </citation>
    <scope>NUCLEOTIDE SEQUENCE [LARGE SCALE GENOMIC DNA]</scope>
    <source>
        <strain evidence="2 3">DSM 21775</strain>
    </source>
</reference>
<dbReference type="Pfam" id="PF01047">
    <property type="entry name" value="MarR"/>
    <property type="match status" value="1"/>
</dbReference>
<dbReference type="OrthoDB" id="5419426at2"/>
<organism evidence="2 3">
    <name type="scientific">Levilactobacillus senmaizukei DSM 21775 = NBRC 103853</name>
    <dbReference type="NCBI Taxonomy" id="1423803"/>
    <lineage>
        <taxon>Bacteria</taxon>
        <taxon>Bacillati</taxon>
        <taxon>Bacillota</taxon>
        <taxon>Bacilli</taxon>
        <taxon>Lactobacillales</taxon>
        <taxon>Lactobacillaceae</taxon>
        <taxon>Levilactobacillus</taxon>
    </lineage>
</organism>
<gene>
    <name evidence="2" type="ORF">FD13_GL000021</name>
</gene>
<evidence type="ECO:0000259" key="1">
    <source>
        <dbReference type="PROSITE" id="PS50995"/>
    </source>
</evidence>
<sequence length="146" mass="16600">MDSQAIHQIRHFDRFYTQLFRLTDKYHLHTTLTLVEARLLLEIGENHRNTAVQLTQALTIDKGYLSRLLTKLADRGLLQRTANPVDKRTKILVLTTAGEASLATINERADEQVQHLFANLTPTETQQVLDAMATIQAHVQTKPTDE</sequence>
<dbReference type="InterPro" id="IPR039422">
    <property type="entry name" value="MarR/SlyA-like"/>
</dbReference>
<dbReference type="Proteomes" id="UP000051589">
    <property type="component" value="Unassembled WGS sequence"/>
</dbReference>
<dbReference type="Gene3D" id="1.10.10.10">
    <property type="entry name" value="Winged helix-like DNA-binding domain superfamily/Winged helix DNA-binding domain"/>
    <property type="match status" value="1"/>
</dbReference>
<dbReference type="PRINTS" id="PR00598">
    <property type="entry name" value="HTHMARR"/>
</dbReference>
<feature type="domain" description="HTH marR-type" evidence="1">
    <location>
        <begin position="1"/>
        <end position="137"/>
    </location>
</feature>
<evidence type="ECO:0000313" key="3">
    <source>
        <dbReference type="Proteomes" id="UP000051589"/>
    </source>
</evidence>
<name>A0A0R2DS95_9LACO</name>
<protein>
    <recommendedName>
        <fullName evidence="1">HTH marR-type domain-containing protein</fullName>
    </recommendedName>
</protein>
<dbReference type="AlphaFoldDB" id="A0A0R2DS95"/>
<dbReference type="GO" id="GO:0006950">
    <property type="term" value="P:response to stress"/>
    <property type="evidence" value="ECO:0007669"/>
    <property type="project" value="TreeGrafter"/>
</dbReference>
<dbReference type="RefSeq" id="WP_061775705.1">
    <property type="nucleotide sequence ID" value="NZ_AYZH01000001.1"/>
</dbReference>
<dbReference type="EMBL" id="AYZH01000001">
    <property type="protein sequence ID" value="KRN03242.1"/>
    <property type="molecule type" value="Genomic_DNA"/>
</dbReference>
<dbReference type="InterPro" id="IPR036388">
    <property type="entry name" value="WH-like_DNA-bd_sf"/>
</dbReference>
<dbReference type="STRING" id="1423803.FD13_GL000021"/>
<dbReference type="InterPro" id="IPR036390">
    <property type="entry name" value="WH_DNA-bd_sf"/>
</dbReference>